<gene>
    <name evidence="2" type="ORF">A3H38_02750</name>
</gene>
<evidence type="ECO:0008006" key="4">
    <source>
        <dbReference type="Google" id="ProtNLM"/>
    </source>
</evidence>
<dbReference type="Proteomes" id="UP000176938">
    <property type="component" value="Unassembled WGS sequence"/>
</dbReference>
<dbReference type="EMBL" id="METP01000048">
    <property type="protein sequence ID" value="OGC04571.1"/>
    <property type="molecule type" value="Genomic_DNA"/>
</dbReference>
<proteinExistence type="predicted"/>
<evidence type="ECO:0000313" key="3">
    <source>
        <dbReference type="Proteomes" id="UP000176938"/>
    </source>
</evidence>
<dbReference type="Pfam" id="PF13557">
    <property type="entry name" value="Phenol_MetA_deg"/>
    <property type="match status" value="1"/>
</dbReference>
<feature type="signal peptide" evidence="1">
    <location>
        <begin position="1"/>
        <end position="20"/>
    </location>
</feature>
<feature type="chain" id="PRO_5009514171" description="Transporter" evidence="1">
    <location>
        <begin position="21"/>
        <end position="248"/>
    </location>
</feature>
<protein>
    <recommendedName>
        <fullName evidence="4">Transporter</fullName>
    </recommendedName>
</protein>
<reference evidence="2 3" key="1">
    <citation type="journal article" date="2016" name="Nat. Commun.">
        <title>Thousands of microbial genomes shed light on interconnected biogeochemical processes in an aquifer system.</title>
        <authorList>
            <person name="Anantharaman K."/>
            <person name="Brown C.T."/>
            <person name="Hug L.A."/>
            <person name="Sharon I."/>
            <person name="Castelle C.J."/>
            <person name="Probst A.J."/>
            <person name="Thomas B.C."/>
            <person name="Singh A."/>
            <person name="Wilkins M.J."/>
            <person name="Karaoz U."/>
            <person name="Brodie E.L."/>
            <person name="Williams K.H."/>
            <person name="Hubbard S.S."/>
            <person name="Banfield J.F."/>
        </authorList>
    </citation>
    <scope>NUCLEOTIDE SEQUENCE [LARGE SCALE GENOMIC DNA]</scope>
</reference>
<keyword evidence="1" id="KW-0732">Signal</keyword>
<dbReference type="AlphaFoldDB" id="A0A1F4R8R8"/>
<evidence type="ECO:0000313" key="2">
    <source>
        <dbReference type="EMBL" id="OGC04571.1"/>
    </source>
</evidence>
<evidence type="ECO:0000256" key="1">
    <source>
        <dbReference type="SAM" id="SignalP"/>
    </source>
</evidence>
<comment type="caution">
    <text evidence="2">The sequence shown here is derived from an EMBL/GenBank/DDBJ whole genome shotgun (WGS) entry which is preliminary data.</text>
</comment>
<organism evidence="2 3">
    <name type="scientific">candidate division WOR-1 bacterium RIFCSPLOWO2_02_FULL_46_20</name>
    <dbReference type="NCBI Taxonomy" id="1802567"/>
    <lineage>
        <taxon>Bacteria</taxon>
        <taxon>Bacillati</taxon>
        <taxon>Saganbacteria</taxon>
    </lineage>
</organism>
<dbReference type="SUPFAM" id="SSF56935">
    <property type="entry name" value="Porins"/>
    <property type="match status" value="1"/>
</dbReference>
<accession>A0A1F4R8R8</accession>
<name>A0A1F4R8R8_UNCSA</name>
<sequence>MKQYVSTIIMLSMIIAPALAYRPFGTEDAGVAGKGVIQFEGSWDYLRWNDGMIEKNYLFVPIYGVTDQLELSAEIPYMYHYNIGGTSPSGVGDINLVAKYLLVEEGVKTPAFALKGVGKLDNGDFSAGLGSGDKDWSIFAVASKTFGRAVLHSHVGYTWVGKSKDANLRDIPLFALGLDYGLTEPLHLIAEINGNRHPDSTQTEYPRSALLGFTYKISEKLIFDLAGKWGLSNASPAWDAAFGFSATL</sequence>
<dbReference type="InterPro" id="IPR025737">
    <property type="entry name" value="FApF"/>
</dbReference>